<dbReference type="SUPFAM" id="SSF158472">
    <property type="entry name" value="HAMP domain-like"/>
    <property type="match status" value="1"/>
</dbReference>
<evidence type="ECO:0000256" key="7">
    <source>
        <dbReference type="ARBA" id="ARBA00022777"/>
    </source>
</evidence>
<dbReference type="Pfam" id="PF00672">
    <property type="entry name" value="HAMP"/>
    <property type="match status" value="1"/>
</dbReference>
<proteinExistence type="predicted"/>
<keyword evidence="3" id="KW-0597">Phosphoprotein</keyword>
<evidence type="ECO:0000256" key="12">
    <source>
        <dbReference type="SAM" id="Phobius"/>
    </source>
</evidence>
<evidence type="ECO:0000256" key="6">
    <source>
        <dbReference type="ARBA" id="ARBA00022741"/>
    </source>
</evidence>
<reference evidence="14 15" key="1">
    <citation type="submission" date="2017-11" db="EMBL/GenBank/DDBJ databases">
        <title>Bacillus camelliae sp. nov., isolated from pu'er tea.</title>
        <authorList>
            <person name="Niu L."/>
        </authorList>
    </citation>
    <scope>NUCLEOTIDE SEQUENCE [LARGE SCALE GENOMIC DNA]</scope>
    <source>
        <strain evidence="14 15">7578-1</strain>
    </source>
</reference>
<evidence type="ECO:0000256" key="2">
    <source>
        <dbReference type="ARBA" id="ARBA00022475"/>
    </source>
</evidence>
<dbReference type="OrthoDB" id="9776552at2"/>
<accession>A0A2N3LM85</accession>
<dbReference type="InterPro" id="IPR010559">
    <property type="entry name" value="Sig_transdc_His_kin_internal"/>
</dbReference>
<dbReference type="GO" id="GO:0000155">
    <property type="term" value="F:phosphorelay sensor kinase activity"/>
    <property type="evidence" value="ECO:0007669"/>
    <property type="project" value="InterPro"/>
</dbReference>
<dbReference type="Gene3D" id="6.10.340.10">
    <property type="match status" value="1"/>
</dbReference>
<keyword evidence="15" id="KW-1185">Reference proteome</keyword>
<keyword evidence="2" id="KW-1003">Cell membrane</keyword>
<dbReference type="Gene3D" id="3.30.450.20">
    <property type="entry name" value="PAS domain"/>
    <property type="match status" value="2"/>
</dbReference>
<feature type="domain" description="HAMP" evidence="13">
    <location>
        <begin position="321"/>
        <end position="373"/>
    </location>
</feature>
<evidence type="ECO:0000256" key="1">
    <source>
        <dbReference type="ARBA" id="ARBA00004651"/>
    </source>
</evidence>
<gene>
    <name evidence="14" type="ORF">CWO92_08170</name>
</gene>
<dbReference type="PANTHER" id="PTHR34220">
    <property type="entry name" value="SENSOR HISTIDINE KINASE YPDA"/>
    <property type="match status" value="1"/>
</dbReference>
<keyword evidence="5 12" id="KW-0812">Transmembrane</keyword>
<dbReference type="SUPFAM" id="SSF55874">
    <property type="entry name" value="ATPase domain of HSP90 chaperone/DNA topoisomerase II/histidine kinase"/>
    <property type="match status" value="1"/>
</dbReference>
<dbReference type="Pfam" id="PF02518">
    <property type="entry name" value="HATPase_c"/>
    <property type="match status" value="1"/>
</dbReference>
<dbReference type="Gene3D" id="3.30.565.10">
    <property type="entry name" value="Histidine kinase-like ATPase, C-terminal domain"/>
    <property type="match status" value="1"/>
</dbReference>
<evidence type="ECO:0000313" key="14">
    <source>
        <dbReference type="EMBL" id="PKR85675.1"/>
    </source>
</evidence>
<evidence type="ECO:0000256" key="5">
    <source>
        <dbReference type="ARBA" id="ARBA00022692"/>
    </source>
</evidence>
<evidence type="ECO:0000256" key="4">
    <source>
        <dbReference type="ARBA" id="ARBA00022679"/>
    </source>
</evidence>
<keyword evidence="8" id="KW-0067">ATP-binding</keyword>
<dbReference type="PROSITE" id="PS50885">
    <property type="entry name" value="HAMP"/>
    <property type="match status" value="1"/>
</dbReference>
<evidence type="ECO:0000256" key="9">
    <source>
        <dbReference type="ARBA" id="ARBA00022989"/>
    </source>
</evidence>
<keyword evidence="4" id="KW-0808">Transferase</keyword>
<dbReference type="GO" id="GO:0005886">
    <property type="term" value="C:plasma membrane"/>
    <property type="evidence" value="ECO:0007669"/>
    <property type="project" value="UniProtKB-SubCell"/>
</dbReference>
<evidence type="ECO:0000259" key="13">
    <source>
        <dbReference type="PROSITE" id="PS50885"/>
    </source>
</evidence>
<dbReference type="GO" id="GO:0005524">
    <property type="term" value="F:ATP binding"/>
    <property type="evidence" value="ECO:0007669"/>
    <property type="project" value="UniProtKB-KW"/>
</dbReference>
<sequence>MEKMRWIPVSFKQRGLFINMFFITVVIIVIVSVTIAWTTIRMSEKFFFGKFSIMNATVMNQVIDSFESFNYSIVQASNNFLTSGTIKSVLSGKQSDRQKMTSFYTIGQQMKRIQSNFVPYDMDIVIMGINGVSFSTYQNYWPITDRELETSTLRKKTLEQPKKLMYQYHRLDKQKQYIVATRALMERITEKIYGSMYFAISEKEIRKFYTSYTSPGNNVYLVDKTGLIVSSNQSKLIGQKSRDFLDYAAKLKNSSQKYIVGKFMGKDQVILMNYLPSFDMYLFNIIDKQTAFGDLIDSKEITLILMGIVLLALLIVFFASRRLTNSLSILVRQISNVSKNNFDQYVAVTGTYETKQIGNAFNSMLDELHEYVEQLMLSQKQQRHAELAALQQQINPHFLYNTLASIKFLVKQRGKEDSEAIINALISLLQNTIGNVSETITIEQELDNLKNYVLINQMRYGNRIQVNYFVGLDCKHVQIPKLILQPFIENSFFHGFNQKQEGTINVLIWRDNELLKCEVTDNGDGMSPIDEKLPKTKRKQQLFSGIGVRNVHERIQLIYGEPYGVKITSKPGEGTKVLITIPCQS</sequence>
<organism evidence="14 15">
    <name type="scientific">Heyndrickxia camelliae</name>
    <dbReference type="NCBI Taxonomy" id="1707093"/>
    <lineage>
        <taxon>Bacteria</taxon>
        <taxon>Bacillati</taxon>
        <taxon>Bacillota</taxon>
        <taxon>Bacilli</taxon>
        <taxon>Bacillales</taxon>
        <taxon>Bacillaceae</taxon>
        <taxon>Heyndrickxia</taxon>
    </lineage>
</organism>
<evidence type="ECO:0000256" key="3">
    <source>
        <dbReference type="ARBA" id="ARBA00022553"/>
    </source>
</evidence>
<dbReference type="Proteomes" id="UP000233440">
    <property type="component" value="Unassembled WGS sequence"/>
</dbReference>
<dbReference type="CDD" id="cd06225">
    <property type="entry name" value="HAMP"/>
    <property type="match status" value="1"/>
</dbReference>
<keyword evidence="7" id="KW-0418">Kinase</keyword>
<dbReference type="SMART" id="SM00304">
    <property type="entry name" value="HAMP"/>
    <property type="match status" value="1"/>
</dbReference>
<dbReference type="PANTHER" id="PTHR34220:SF11">
    <property type="entry name" value="SENSOR PROTEIN KINASE HPTS"/>
    <property type="match status" value="1"/>
</dbReference>
<protein>
    <recommendedName>
        <fullName evidence="13">HAMP domain-containing protein</fullName>
    </recommendedName>
</protein>
<keyword evidence="9 12" id="KW-1133">Transmembrane helix</keyword>
<dbReference type="EMBL" id="PIQO01000004">
    <property type="protein sequence ID" value="PKR85675.1"/>
    <property type="molecule type" value="Genomic_DNA"/>
</dbReference>
<keyword evidence="6" id="KW-0547">Nucleotide-binding</keyword>
<evidence type="ECO:0000256" key="10">
    <source>
        <dbReference type="ARBA" id="ARBA00023012"/>
    </source>
</evidence>
<evidence type="ECO:0000256" key="8">
    <source>
        <dbReference type="ARBA" id="ARBA00022840"/>
    </source>
</evidence>
<dbReference type="Pfam" id="PF06580">
    <property type="entry name" value="His_kinase"/>
    <property type="match status" value="1"/>
</dbReference>
<dbReference type="InterPro" id="IPR036890">
    <property type="entry name" value="HATPase_C_sf"/>
</dbReference>
<keyword evidence="10" id="KW-0902">Two-component regulatory system</keyword>
<feature type="transmembrane region" description="Helical" evidence="12">
    <location>
        <begin position="301"/>
        <end position="320"/>
    </location>
</feature>
<dbReference type="InterPro" id="IPR003660">
    <property type="entry name" value="HAMP_dom"/>
</dbReference>
<evidence type="ECO:0000313" key="15">
    <source>
        <dbReference type="Proteomes" id="UP000233440"/>
    </source>
</evidence>
<comment type="caution">
    <text evidence="14">The sequence shown here is derived from an EMBL/GenBank/DDBJ whole genome shotgun (WGS) entry which is preliminary data.</text>
</comment>
<dbReference type="AlphaFoldDB" id="A0A2N3LM85"/>
<name>A0A2N3LM85_9BACI</name>
<comment type="subcellular location">
    <subcellularLocation>
        <location evidence="1">Cell membrane</location>
        <topology evidence="1">Multi-pass membrane protein</topology>
    </subcellularLocation>
</comment>
<evidence type="ECO:0000256" key="11">
    <source>
        <dbReference type="ARBA" id="ARBA00023136"/>
    </source>
</evidence>
<feature type="transmembrane region" description="Helical" evidence="12">
    <location>
        <begin position="20"/>
        <end position="40"/>
    </location>
</feature>
<keyword evidence="11 12" id="KW-0472">Membrane</keyword>
<dbReference type="InterPro" id="IPR050640">
    <property type="entry name" value="Bact_2-comp_sensor_kinase"/>
</dbReference>
<dbReference type="InterPro" id="IPR003594">
    <property type="entry name" value="HATPase_dom"/>
</dbReference>